<feature type="region of interest" description="Disordered" evidence="1">
    <location>
        <begin position="110"/>
        <end position="152"/>
    </location>
</feature>
<keyword evidence="3" id="KW-1185">Reference proteome</keyword>
<sequence length="193" mass="21571">MEDKSSIDRITEALSLLKSDLMEMRSQDVKLMRQLISINTTIGRITNKGPRVAGAVTRSASFGSMKRPTLDRMQGKKTTDIVCNLKNPLVRHRSAPLVVELRRSEAFDHSFDESEEELAGSPFESESDLESLGGSTSSLSPETPRKCPLSYMRPLPEEEDVDEKKYYGILMKNIKLWKYSQESVSSSCGSDSS</sequence>
<feature type="compositionally biased region" description="Low complexity" evidence="1">
    <location>
        <begin position="130"/>
        <end position="142"/>
    </location>
</feature>
<dbReference type="Proteomes" id="UP000005408">
    <property type="component" value="Unassembled WGS sequence"/>
</dbReference>
<proteinExistence type="predicted"/>
<evidence type="ECO:0000313" key="2">
    <source>
        <dbReference type="EnsemblMetazoa" id="G16899.3:cds"/>
    </source>
</evidence>
<dbReference type="EnsemblMetazoa" id="G16899.3">
    <property type="protein sequence ID" value="G16899.3:cds"/>
    <property type="gene ID" value="G16899"/>
</dbReference>
<name>A0A8W8J656_MAGGI</name>
<dbReference type="Pfam" id="PF14854">
    <property type="entry name" value="LURAP"/>
    <property type="match status" value="1"/>
</dbReference>
<evidence type="ECO:0000313" key="3">
    <source>
        <dbReference type="Proteomes" id="UP000005408"/>
    </source>
</evidence>
<dbReference type="OrthoDB" id="9948935at2759"/>
<evidence type="ECO:0000256" key="1">
    <source>
        <dbReference type="SAM" id="MobiDB-lite"/>
    </source>
</evidence>
<dbReference type="OMA" id="NTDIICN"/>
<accession>A0A8W8J656</accession>
<reference evidence="2" key="1">
    <citation type="submission" date="2022-08" db="UniProtKB">
        <authorList>
            <consortium name="EnsemblMetazoa"/>
        </authorList>
    </citation>
    <scope>IDENTIFICATION</scope>
    <source>
        <strain evidence="2">05x7-T-G4-1.051#20</strain>
    </source>
</reference>
<organism evidence="2 3">
    <name type="scientific">Magallana gigas</name>
    <name type="common">Pacific oyster</name>
    <name type="synonym">Crassostrea gigas</name>
    <dbReference type="NCBI Taxonomy" id="29159"/>
    <lineage>
        <taxon>Eukaryota</taxon>
        <taxon>Metazoa</taxon>
        <taxon>Spiralia</taxon>
        <taxon>Lophotrochozoa</taxon>
        <taxon>Mollusca</taxon>
        <taxon>Bivalvia</taxon>
        <taxon>Autobranchia</taxon>
        <taxon>Pteriomorphia</taxon>
        <taxon>Ostreida</taxon>
        <taxon>Ostreoidea</taxon>
        <taxon>Ostreidae</taxon>
        <taxon>Magallana</taxon>
    </lineage>
</organism>
<protein>
    <submittedName>
        <fullName evidence="2">Uncharacterized protein</fullName>
    </submittedName>
</protein>
<dbReference type="EnsemblMetazoa" id="G16899.5">
    <property type="protein sequence ID" value="G16899.5:cds"/>
    <property type="gene ID" value="G16899"/>
</dbReference>
<dbReference type="InterPro" id="IPR039499">
    <property type="entry name" value="LURA1/LRA25"/>
</dbReference>
<dbReference type="AlphaFoldDB" id="A0A8W8J656"/>